<dbReference type="RefSeq" id="XP_067804267.1">
    <property type="nucleotide sequence ID" value="XM_067945476.1"/>
</dbReference>
<dbReference type="Proteomes" id="UP001214638">
    <property type="component" value="Unassembled WGS sequence"/>
</dbReference>
<name>A0AAD9UQ30_9APIC</name>
<evidence type="ECO:0000256" key="4">
    <source>
        <dbReference type="ARBA" id="ARBA00022801"/>
    </source>
</evidence>
<keyword evidence="3 7" id="KW-0812">Transmembrane</keyword>
<sequence>MNFVSRLNSLGFKRDIGNFTQGAFKSRVAKDPSSPFFFDLDLKGRNQWTLQFLQPKGSSGHFGNGRKFAHVLDPLKFVTSASIVACQSDDDSSTFKRLVAQPQDARLDFKEWVEIPIARHETPLEGRDCASRCPFDKAFNHHFFKGHLDDHFFKGQAWPSMWRFGSSKSLQEPLLASNPLWLFLDGLAPISFGNWYIMACCCTFGLWVSANSKGGLESFMKRHFVASAEALANGRYHTLLTSAISHFSFWHLLFNCFMLRELMVTFQNQMGKGVDNFFSSLASDNILYDIYKSLVNSRGNLWHGWTFTKSLHRPFTSRDIFNVACLSAIGSSLGHVLLYKTPVIGASGAIAGLLYLLAATNPTCFFKIIFPIPGMTLTILQLLQVFVATNTFFLFYKTSRNIAWAAHLFGMATGALYCAFQKYSLQRPGFYDPLVLTTKTWKQQWKQSLGLT</sequence>
<keyword evidence="4" id="KW-0378">Hydrolase</keyword>
<dbReference type="EMBL" id="JALLKP010000001">
    <property type="protein sequence ID" value="KAK2197425.1"/>
    <property type="molecule type" value="Genomic_DNA"/>
</dbReference>
<feature type="transmembrane region" description="Helical" evidence="7">
    <location>
        <begin position="402"/>
        <end position="420"/>
    </location>
</feature>
<keyword evidence="10" id="KW-1185">Reference proteome</keyword>
<feature type="transmembrane region" description="Helical" evidence="7">
    <location>
        <begin position="344"/>
        <end position="370"/>
    </location>
</feature>
<dbReference type="KEGG" id="bdw:94334723"/>
<feature type="domain" description="Peptidase S54 rhomboid" evidence="8">
    <location>
        <begin position="234"/>
        <end position="272"/>
    </location>
</feature>
<dbReference type="GO" id="GO:0004252">
    <property type="term" value="F:serine-type endopeptidase activity"/>
    <property type="evidence" value="ECO:0007669"/>
    <property type="project" value="InterPro"/>
</dbReference>
<organism evidence="9 10">
    <name type="scientific">Babesia duncani</name>
    <dbReference type="NCBI Taxonomy" id="323732"/>
    <lineage>
        <taxon>Eukaryota</taxon>
        <taxon>Sar</taxon>
        <taxon>Alveolata</taxon>
        <taxon>Apicomplexa</taxon>
        <taxon>Aconoidasida</taxon>
        <taxon>Piroplasmida</taxon>
        <taxon>Babesiidae</taxon>
        <taxon>Babesia</taxon>
    </lineage>
</organism>
<evidence type="ECO:0000259" key="8">
    <source>
        <dbReference type="Pfam" id="PF01694"/>
    </source>
</evidence>
<evidence type="ECO:0000256" key="1">
    <source>
        <dbReference type="ARBA" id="ARBA00004141"/>
    </source>
</evidence>
<evidence type="ECO:0000313" key="9">
    <source>
        <dbReference type="EMBL" id="KAK2197425.1"/>
    </source>
</evidence>
<gene>
    <name evidence="9" type="ORF">BdWA1_000425</name>
</gene>
<evidence type="ECO:0000256" key="3">
    <source>
        <dbReference type="ARBA" id="ARBA00022692"/>
    </source>
</evidence>
<dbReference type="InterPro" id="IPR050925">
    <property type="entry name" value="Rhomboid_protease_S54"/>
</dbReference>
<dbReference type="SUPFAM" id="SSF144091">
    <property type="entry name" value="Rhomboid-like"/>
    <property type="match status" value="2"/>
</dbReference>
<comment type="caution">
    <text evidence="9">The sequence shown here is derived from an EMBL/GenBank/DDBJ whole genome shotgun (WGS) entry which is preliminary data.</text>
</comment>
<reference evidence="9" key="1">
    <citation type="journal article" date="2023" name="Nat. Microbiol.">
        <title>Babesia duncani multi-omics identifies virulence factors and drug targets.</title>
        <authorList>
            <person name="Singh P."/>
            <person name="Lonardi S."/>
            <person name="Liang Q."/>
            <person name="Vydyam P."/>
            <person name="Khabirova E."/>
            <person name="Fang T."/>
            <person name="Gihaz S."/>
            <person name="Thekkiniath J."/>
            <person name="Munshi M."/>
            <person name="Abel S."/>
            <person name="Ciampossin L."/>
            <person name="Batugedara G."/>
            <person name="Gupta M."/>
            <person name="Lu X.M."/>
            <person name="Lenz T."/>
            <person name="Chakravarty S."/>
            <person name="Cornillot E."/>
            <person name="Hu Y."/>
            <person name="Ma W."/>
            <person name="Gonzalez L.M."/>
            <person name="Sanchez S."/>
            <person name="Estrada K."/>
            <person name="Sanchez-Flores A."/>
            <person name="Montero E."/>
            <person name="Harb O.S."/>
            <person name="Le Roch K.G."/>
            <person name="Mamoun C.B."/>
        </authorList>
    </citation>
    <scope>NUCLEOTIDE SEQUENCE</scope>
    <source>
        <strain evidence="9">WA1</strain>
    </source>
</reference>
<feature type="domain" description="Peptidase S54 rhomboid" evidence="8">
    <location>
        <begin position="299"/>
        <end position="419"/>
    </location>
</feature>
<keyword evidence="5 7" id="KW-1133">Transmembrane helix</keyword>
<dbReference type="AlphaFoldDB" id="A0AAD9UQ30"/>
<evidence type="ECO:0000256" key="6">
    <source>
        <dbReference type="ARBA" id="ARBA00023136"/>
    </source>
</evidence>
<dbReference type="InterPro" id="IPR035952">
    <property type="entry name" value="Rhomboid-like_sf"/>
</dbReference>
<proteinExistence type="inferred from homology"/>
<evidence type="ECO:0000256" key="2">
    <source>
        <dbReference type="ARBA" id="ARBA00009045"/>
    </source>
</evidence>
<comment type="similarity">
    <text evidence="2">Belongs to the peptidase S54 family.</text>
</comment>
<dbReference type="GO" id="GO:0016020">
    <property type="term" value="C:membrane"/>
    <property type="evidence" value="ECO:0007669"/>
    <property type="project" value="UniProtKB-SubCell"/>
</dbReference>
<accession>A0AAD9UQ30</accession>
<dbReference type="PANTHER" id="PTHR43731:SF14">
    <property type="entry name" value="PRESENILIN-ASSOCIATED RHOMBOID-LIKE PROTEIN, MITOCHONDRIAL"/>
    <property type="match status" value="1"/>
</dbReference>
<comment type="subcellular location">
    <subcellularLocation>
        <location evidence="1">Membrane</location>
        <topology evidence="1">Multi-pass membrane protein</topology>
    </subcellularLocation>
</comment>
<dbReference type="Gene3D" id="1.20.1540.10">
    <property type="entry name" value="Rhomboid-like"/>
    <property type="match status" value="2"/>
</dbReference>
<evidence type="ECO:0000313" key="10">
    <source>
        <dbReference type="Proteomes" id="UP001214638"/>
    </source>
</evidence>
<evidence type="ECO:0000256" key="5">
    <source>
        <dbReference type="ARBA" id="ARBA00022989"/>
    </source>
</evidence>
<evidence type="ECO:0000256" key="7">
    <source>
        <dbReference type="SAM" id="Phobius"/>
    </source>
</evidence>
<dbReference type="Pfam" id="PF01694">
    <property type="entry name" value="Rhomboid"/>
    <property type="match status" value="2"/>
</dbReference>
<keyword evidence="6 7" id="KW-0472">Membrane</keyword>
<protein>
    <submittedName>
        <fullName evidence="9">Bifunctional Peptidase S54</fullName>
    </submittedName>
</protein>
<dbReference type="PANTHER" id="PTHR43731">
    <property type="entry name" value="RHOMBOID PROTEASE"/>
    <property type="match status" value="1"/>
</dbReference>
<dbReference type="InterPro" id="IPR022764">
    <property type="entry name" value="Peptidase_S54_rhomboid_dom"/>
</dbReference>
<dbReference type="GeneID" id="94334723"/>